<dbReference type="GeneID" id="27705916"/>
<dbReference type="Proteomes" id="UP000053411">
    <property type="component" value="Unassembled WGS sequence"/>
</dbReference>
<proteinExistence type="predicted"/>
<name>A0A0D2L356_9EURO</name>
<evidence type="ECO:0000313" key="2">
    <source>
        <dbReference type="Proteomes" id="UP000053411"/>
    </source>
</evidence>
<reference evidence="1 2" key="1">
    <citation type="submission" date="2015-01" db="EMBL/GenBank/DDBJ databases">
        <title>The Genome Sequence of Fonsecaea multimorphosa CBS 102226.</title>
        <authorList>
            <consortium name="The Broad Institute Genomics Platform"/>
            <person name="Cuomo C."/>
            <person name="de Hoog S."/>
            <person name="Gorbushina A."/>
            <person name="Stielow B."/>
            <person name="Teixiera M."/>
            <person name="Abouelleil A."/>
            <person name="Chapman S.B."/>
            <person name="Priest M."/>
            <person name="Young S.K."/>
            <person name="Wortman J."/>
            <person name="Nusbaum C."/>
            <person name="Birren B."/>
        </authorList>
    </citation>
    <scope>NUCLEOTIDE SEQUENCE [LARGE SCALE GENOMIC DNA]</scope>
    <source>
        <strain evidence="1 2">CBS 102226</strain>
    </source>
</reference>
<dbReference type="VEuPathDB" id="FungiDB:Z520_00170"/>
<organism evidence="1 2">
    <name type="scientific">Fonsecaea multimorphosa CBS 102226</name>
    <dbReference type="NCBI Taxonomy" id="1442371"/>
    <lineage>
        <taxon>Eukaryota</taxon>
        <taxon>Fungi</taxon>
        <taxon>Dikarya</taxon>
        <taxon>Ascomycota</taxon>
        <taxon>Pezizomycotina</taxon>
        <taxon>Eurotiomycetes</taxon>
        <taxon>Chaetothyriomycetidae</taxon>
        <taxon>Chaetothyriales</taxon>
        <taxon>Herpotrichiellaceae</taxon>
        <taxon>Fonsecaea</taxon>
    </lineage>
</organism>
<dbReference type="AlphaFoldDB" id="A0A0D2L356"/>
<dbReference type="RefSeq" id="XP_016637601.1">
    <property type="nucleotide sequence ID" value="XM_016770691.1"/>
</dbReference>
<evidence type="ECO:0000313" key="1">
    <source>
        <dbReference type="EMBL" id="KIY03479.1"/>
    </source>
</evidence>
<protein>
    <submittedName>
        <fullName evidence="1">Uncharacterized protein</fullName>
    </submittedName>
</protein>
<accession>A0A0D2L356</accession>
<sequence length="167" mass="18957">MTKRPSLVTVQAHSSLLNIRWDPEFSTRRELSYESENESYLRSIADWESENPVGSTGWLEDLDNAVRGFMRGPDQSDACTPEADIVLAFCHNSTFKQLLGQTEAIHSLSPRNAWLDERNFREGRVQARTQRGALTARQLYDALNAPVNRVESGLQRPHFNVRAQANV</sequence>
<gene>
    <name evidence="1" type="ORF">Z520_00170</name>
</gene>
<keyword evidence="2" id="KW-1185">Reference proteome</keyword>
<dbReference type="EMBL" id="KN848062">
    <property type="protein sequence ID" value="KIY03479.1"/>
    <property type="molecule type" value="Genomic_DNA"/>
</dbReference>